<evidence type="ECO:0000256" key="1">
    <source>
        <dbReference type="SAM" id="MobiDB-lite"/>
    </source>
</evidence>
<reference evidence="3" key="1">
    <citation type="journal article" date="2020" name="Stud. Mycol.">
        <title>101 Dothideomycetes genomes: a test case for predicting lifestyles and emergence of pathogens.</title>
        <authorList>
            <person name="Haridas S."/>
            <person name="Albert R."/>
            <person name="Binder M."/>
            <person name="Bloem J."/>
            <person name="Labutti K."/>
            <person name="Salamov A."/>
            <person name="Andreopoulos B."/>
            <person name="Baker S."/>
            <person name="Barry K."/>
            <person name="Bills G."/>
            <person name="Bluhm B."/>
            <person name="Cannon C."/>
            <person name="Castanera R."/>
            <person name="Culley D."/>
            <person name="Daum C."/>
            <person name="Ezra D."/>
            <person name="Gonzalez J."/>
            <person name="Henrissat B."/>
            <person name="Kuo A."/>
            <person name="Liang C."/>
            <person name="Lipzen A."/>
            <person name="Lutzoni F."/>
            <person name="Magnuson J."/>
            <person name="Mondo S."/>
            <person name="Nolan M."/>
            <person name="Ohm R."/>
            <person name="Pangilinan J."/>
            <person name="Park H.-J."/>
            <person name="Ramirez L."/>
            <person name="Alfaro M."/>
            <person name="Sun H."/>
            <person name="Tritt A."/>
            <person name="Yoshinaga Y."/>
            <person name="Zwiers L.-H."/>
            <person name="Turgeon B."/>
            <person name="Goodwin S."/>
            <person name="Spatafora J."/>
            <person name="Crous P."/>
            <person name="Grigoriev I."/>
        </authorList>
    </citation>
    <scope>NUCLEOTIDE SEQUENCE</scope>
    <source>
        <strain evidence="3">ATCC 36951</strain>
    </source>
</reference>
<dbReference type="RefSeq" id="XP_033667037.1">
    <property type="nucleotide sequence ID" value="XM_033806748.1"/>
</dbReference>
<evidence type="ECO:0000256" key="2">
    <source>
        <dbReference type="SAM" id="SignalP"/>
    </source>
</evidence>
<feature type="chain" id="PRO_5025445765" evidence="2">
    <location>
        <begin position="19"/>
        <end position="192"/>
    </location>
</feature>
<keyword evidence="4" id="KW-1185">Reference proteome</keyword>
<dbReference type="EMBL" id="ML993597">
    <property type="protein sequence ID" value="KAF2166148.1"/>
    <property type="molecule type" value="Genomic_DNA"/>
</dbReference>
<gene>
    <name evidence="3" type="ORF">M409DRAFT_23338</name>
</gene>
<proteinExistence type="predicted"/>
<feature type="compositionally biased region" description="Polar residues" evidence="1">
    <location>
        <begin position="181"/>
        <end position="192"/>
    </location>
</feature>
<dbReference type="AlphaFoldDB" id="A0A6A6CIY7"/>
<protein>
    <submittedName>
        <fullName evidence="3">Uncharacterized protein</fullName>
    </submittedName>
</protein>
<dbReference type="GeneID" id="54560020"/>
<dbReference type="Proteomes" id="UP000799537">
    <property type="component" value="Unassembled WGS sequence"/>
</dbReference>
<evidence type="ECO:0000313" key="3">
    <source>
        <dbReference type="EMBL" id="KAF2166148.1"/>
    </source>
</evidence>
<organism evidence="3 4">
    <name type="scientific">Zasmidium cellare ATCC 36951</name>
    <dbReference type="NCBI Taxonomy" id="1080233"/>
    <lineage>
        <taxon>Eukaryota</taxon>
        <taxon>Fungi</taxon>
        <taxon>Dikarya</taxon>
        <taxon>Ascomycota</taxon>
        <taxon>Pezizomycotina</taxon>
        <taxon>Dothideomycetes</taxon>
        <taxon>Dothideomycetidae</taxon>
        <taxon>Mycosphaerellales</taxon>
        <taxon>Mycosphaerellaceae</taxon>
        <taxon>Zasmidium</taxon>
    </lineage>
</organism>
<feature type="signal peptide" evidence="2">
    <location>
        <begin position="1"/>
        <end position="18"/>
    </location>
</feature>
<accession>A0A6A6CIY7</accession>
<evidence type="ECO:0000313" key="4">
    <source>
        <dbReference type="Proteomes" id="UP000799537"/>
    </source>
</evidence>
<name>A0A6A6CIY7_ZASCE</name>
<keyword evidence="2" id="KW-0732">Signal</keyword>
<sequence length="192" mass="20072">MLATTLLTLPLVLSTALANAPIPAPSGPNNNIPTPATNAADAVATLSFTIEGLRYWMILNSVVQPGPTGIENILLSALNLAYDGVVQGPQEVALDTQCSSQQTVGGVGITMVAGFNFAHFDSADWHDILEFFCGLVSNQYNFPSTLVGTVTNPAVGSIAYATLGRSAQNRGPMRRGRKRQSGSATCSGNFLS</sequence>
<feature type="region of interest" description="Disordered" evidence="1">
    <location>
        <begin position="168"/>
        <end position="192"/>
    </location>
</feature>